<dbReference type="PRINTS" id="PR00035">
    <property type="entry name" value="HTHGNTR"/>
</dbReference>
<gene>
    <name evidence="5" type="ORF">N8M53_10740</name>
</gene>
<dbReference type="Pfam" id="PF07702">
    <property type="entry name" value="UTRA"/>
    <property type="match status" value="1"/>
</dbReference>
<protein>
    <submittedName>
        <fullName evidence="5">GntR family transcriptional regulator</fullName>
    </submittedName>
</protein>
<dbReference type="GO" id="GO:0003677">
    <property type="term" value="F:DNA binding"/>
    <property type="evidence" value="ECO:0007669"/>
    <property type="project" value="UniProtKB-KW"/>
</dbReference>
<dbReference type="InterPro" id="IPR028978">
    <property type="entry name" value="Chorismate_lyase_/UTRA_dom_sf"/>
</dbReference>
<proteinExistence type="predicted"/>
<organism evidence="5 6">
    <name type="scientific">Salinivibrio kushneri</name>
    <dbReference type="NCBI Taxonomy" id="1908198"/>
    <lineage>
        <taxon>Bacteria</taxon>
        <taxon>Pseudomonadati</taxon>
        <taxon>Pseudomonadota</taxon>
        <taxon>Gammaproteobacteria</taxon>
        <taxon>Vibrionales</taxon>
        <taxon>Vibrionaceae</taxon>
        <taxon>Salinivibrio</taxon>
    </lineage>
</organism>
<dbReference type="SUPFAM" id="SSF46785">
    <property type="entry name" value="Winged helix' DNA-binding domain"/>
    <property type="match status" value="1"/>
</dbReference>
<dbReference type="PANTHER" id="PTHR44846">
    <property type="entry name" value="MANNOSYL-D-GLYCERATE TRANSPORT/METABOLISM SYSTEM REPRESSOR MNGR-RELATED"/>
    <property type="match status" value="1"/>
</dbReference>
<dbReference type="CDD" id="cd07377">
    <property type="entry name" value="WHTH_GntR"/>
    <property type="match status" value="1"/>
</dbReference>
<dbReference type="InterPro" id="IPR036390">
    <property type="entry name" value="WH_DNA-bd_sf"/>
</dbReference>
<dbReference type="Pfam" id="PF00392">
    <property type="entry name" value="GntR"/>
    <property type="match status" value="1"/>
</dbReference>
<dbReference type="Gene3D" id="3.40.1410.10">
    <property type="entry name" value="Chorismate lyase-like"/>
    <property type="match status" value="1"/>
</dbReference>
<dbReference type="GO" id="GO:0045892">
    <property type="term" value="P:negative regulation of DNA-templated transcription"/>
    <property type="evidence" value="ECO:0007669"/>
    <property type="project" value="TreeGrafter"/>
</dbReference>
<evidence type="ECO:0000313" key="5">
    <source>
        <dbReference type="EMBL" id="WBA08287.1"/>
    </source>
</evidence>
<dbReference type="InterPro" id="IPR036388">
    <property type="entry name" value="WH-like_DNA-bd_sf"/>
</dbReference>
<sequence>MLKPRYMQIADLLTEQIKDGTLTPGAMMPTEAALQATYDVSRVTIRKAMKVLVDNDLLYRVRGSGSYVKAPKAQHNAFQLMGFIEEVSAQGKTPSSKVIAFETSPCSHTIASKLNVEEGTLIYEVQRLRLIDGEPEILECTYLPVAMFTDLSIEVMQTSKYDYIERHKGMQIAKSRQCVWPDSTSTSLAALLNTSENSPILRVESVSELIDGTPFEYTVNYFRLYQYSFEFIAHRQSPQ</sequence>
<evidence type="ECO:0000256" key="2">
    <source>
        <dbReference type="ARBA" id="ARBA00023125"/>
    </source>
</evidence>
<dbReference type="PANTHER" id="PTHR44846:SF1">
    <property type="entry name" value="MANNOSYL-D-GLYCERATE TRANSPORT_METABOLISM SYSTEM REPRESSOR MNGR-RELATED"/>
    <property type="match status" value="1"/>
</dbReference>
<evidence type="ECO:0000256" key="1">
    <source>
        <dbReference type="ARBA" id="ARBA00023015"/>
    </source>
</evidence>
<dbReference type="SUPFAM" id="SSF64288">
    <property type="entry name" value="Chorismate lyase-like"/>
    <property type="match status" value="1"/>
</dbReference>
<reference evidence="5" key="1">
    <citation type="submission" date="2022-09" db="EMBL/GenBank/DDBJ databases">
        <authorList>
            <person name="Li Z.-J."/>
        </authorList>
    </citation>
    <scope>NUCLEOTIDE SEQUENCE</scope>
    <source>
        <strain evidence="5">TGB11</strain>
    </source>
</reference>
<evidence type="ECO:0000259" key="4">
    <source>
        <dbReference type="PROSITE" id="PS50949"/>
    </source>
</evidence>
<dbReference type="Gene3D" id="1.10.10.10">
    <property type="entry name" value="Winged helix-like DNA-binding domain superfamily/Winged helix DNA-binding domain"/>
    <property type="match status" value="1"/>
</dbReference>
<keyword evidence="3" id="KW-0804">Transcription</keyword>
<keyword evidence="2" id="KW-0238">DNA-binding</keyword>
<dbReference type="InterPro" id="IPR000524">
    <property type="entry name" value="Tscrpt_reg_HTH_GntR"/>
</dbReference>
<evidence type="ECO:0000256" key="3">
    <source>
        <dbReference type="ARBA" id="ARBA00023163"/>
    </source>
</evidence>
<dbReference type="PROSITE" id="PS50949">
    <property type="entry name" value="HTH_GNTR"/>
    <property type="match status" value="1"/>
</dbReference>
<dbReference type="SMART" id="SM00866">
    <property type="entry name" value="UTRA"/>
    <property type="match status" value="1"/>
</dbReference>
<feature type="domain" description="HTH gntR-type" evidence="4">
    <location>
        <begin position="3"/>
        <end position="71"/>
    </location>
</feature>
<dbReference type="SMART" id="SM00345">
    <property type="entry name" value="HTH_GNTR"/>
    <property type="match status" value="1"/>
</dbReference>
<name>A0AA47KK36_9GAMM</name>
<accession>A0AA47KK36</accession>
<keyword evidence="1" id="KW-0805">Transcription regulation</keyword>
<dbReference type="AlphaFoldDB" id="A0AA47KK36"/>
<dbReference type="EMBL" id="CP114588">
    <property type="protein sequence ID" value="WBA08287.1"/>
    <property type="molecule type" value="Genomic_DNA"/>
</dbReference>
<dbReference type="RefSeq" id="WP_269578777.1">
    <property type="nucleotide sequence ID" value="NZ_CP114588.1"/>
</dbReference>
<dbReference type="InterPro" id="IPR011663">
    <property type="entry name" value="UTRA"/>
</dbReference>
<dbReference type="Proteomes" id="UP001164748">
    <property type="component" value="Chromosome"/>
</dbReference>
<dbReference type="GO" id="GO:0003700">
    <property type="term" value="F:DNA-binding transcription factor activity"/>
    <property type="evidence" value="ECO:0007669"/>
    <property type="project" value="InterPro"/>
</dbReference>
<dbReference type="InterPro" id="IPR050679">
    <property type="entry name" value="Bact_HTH_transcr_reg"/>
</dbReference>
<evidence type="ECO:0000313" key="6">
    <source>
        <dbReference type="Proteomes" id="UP001164748"/>
    </source>
</evidence>